<protein>
    <submittedName>
        <fullName evidence="3">Uncharacterized protein</fullName>
    </submittedName>
</protein>
<sequence>MENIEMLQQELELKQKEETKLVNEIKNSELSLLNSNKSLKEYQNIQNKINNVTLANQRSKEILKSIKSKIENIDNLIGTDTLESLNEKLKTLHAEADTIKIKIDEANYEFTVKAQEQRKIHEIKRKIEEQEKRNSSLKEKLDSLKVNKQG</sequence>
<proteinExistence type="predicted"/>
<evidence type="ECO:0000313" key="2">
    <source>
        <dbReference type="EMBL" id="QJA67201.1"/>
    </source>
</evidence>
<evidence type="ECO:0000256" key="1">
    <source>
        <dbReference type="SAM" id="MobiDB-lite"/>
    </source>
</evidence>
<dbReference type="EMBL" id="MT141567">
    <property type="protein sequence ID" value="QJA67201.1"/>
    <property type="molecule type" value="Genomic_DNA"/>
</dbReference>
<name>A0A6M3KBW9_9ZZZZ</name>
<dbReference type="AlphaFoldDB" id="A0A6M3KBW9"/>
<gene>
    <name evidence="3" type="ORF">MM415A00901_0020</name>
    <name evidence="2" type="ORF">MM415B00267_0027</name>
</gene>
<organism evidence="3">
    <name type="scientific">viral metagenome</name>
    <dbReference type="NCBI Taxonomy" id="1070528"/>
    <lineage>
        <taxon>unclassified sequences</taxon>
        <taxon>metagenomes</taxon>
        <taxon>organismal metagenomes</taxon>
    </lineage>
</organism>
<feature type="region of interest" description="Disordered" evidence="1">
    <location>
        <begin position="131"/>
        <end position="150"/>
    </location>
</feature>
<evidence type="ECO:0000313" key="3">
    <source>
        <dbReference type="EMBL" id="QJA79397.1"/>
    </source>
</evidence>
<reference evidence="3" key="1">
    <citation type="submission" date="2020-03" db="EMBL/GenBank/DDBJ databases">
        <title>The deep terrestrial virosphere.</title>
        <authorList>
            <person name="Holmfeldt K."/>
            <person name="Nilsson E."/>
            <person name="Simone D."/>
            <person name="Lopez-Fernandez M."/>
            <person name="Wu X."/>
            <person name="de Brujin I."/>
            <person name="Lundin D."/>
            <person name="Andersson A."/>
            <person name="Bertilsson S."/>
            <person name="Dopson M."/>
        </authorList>
    </citation>
    <scope>NUCLEOTIDE SEQUENCE</scope>
    <source>
        <strain evidence="3">MM415A00901</strain>
        <strain evidence="2">MM415B00267</strain>
    </source>
</reference>
<accession>A0A6M3KBW9</accession>
<dbReference type="EMBL" id="MT142379">
    <property type="protein sequence ID" value="QJA79397.1"/>
    <property type="molecule type" value="Genomic_DNA"/>
</dbReference>